<dbReference type="SUPFAM" id="SSF46689">
    <property type="entry name" value="Homeodomain-like"/>
    <property type="match status" value="2"/>
</dbReference>
<keyword evidence="2" id="KW-0238">DNA-binding</keyword>
<proteinExistence type="predicted"/>
<dbReference type="Proteomes" id="UP000198666">
    <property type="component" value="Unassembled WGS sequence"/>
</dbReference>
<dbReference type="PANTHER" id="PTHR43280:SF28">
    <property type="entry name" value="HTH-TYPE TRANSCRIPTIONAL ACTIVATOR RHAS"/>
    <property type="match status" value="1"/>
</dbReference>
<dbReference type="PANTHER" id="PTHR43280">
    <property type="entry name" value="ARAC-FAMILY TRANSCRIPTIONAL REGULATOR"/>
    <property type="match status" value="1"/>
</dbReference>
<dbReference type="InterPro" id="IPR018060">
    <property type="entry name" value="HTH_AraC"/>
</dbReference>
<accession>A0A1G6I728</accession>
<feature type="domain" description="HTH araC/xylS-type" evidence="4">
    <location>
        <begin position="144"/>
        <end position="242"/>
    </location>
</feature>
<dbReference type="PROSITE" id="PS01124">
    <property type="entry name" value="HTH_ARAC_FAMILY_2"/>
    <property type="match status" value="1"/>
</dbReference>
<reference evidence="6" key="1">
    <citation type="submission" date="2016-10" db="EMBL/GenBank/DDBJ databases">
        <authorList>
            <person name="Varghese N."/>
            <person name="Submissions S."/>
        </authorList>
    </citation>
    <scope>NUCLEOTIDE SEQUENCE [LARGE SCALE GENOMIC DNA]</scope>
    <source>
        <strain evidence="6">DSM 21620</strain>
    </source>
</reference>
<dbReference type="InterPro" id="IPR009057">
    <property type="entry name" value="Homeodomain-like_sf"/>
</dbReference>
<dbReference type="Gene3D" id="1.10.10.60">
    <property type="entry name" value="Homeodomain-like"/>
    <property type="match status" value="2"/>
</dbReference>
<keyword evidence="3" id="KW-0804">Transcription</keyword>
<organism evidence="5 6">
    <name type="scientific">Terribacillus halophilus</name>
    <dbReference type="NCBI Taxonomy" id="361279"/>
    <lineage>
        <taxon>Bacteria</taxon>
        <taxon>Bacillati</taxon>
        <taxon>Bacillota</taxon>
        <taxon>Bacilli</taxon>
        <taxon>Bacillales</taxon>
        <taxon>Bacillaceae</taxon>
        <taxon>Terribacillus</taxon>
    </lineage>
</organism>
<evidence type="ECO:0000259" key="4">
    <source>
        <dbReference type="PROSITE" id="PS01124"/>
    </source>
</evidence>
<keyword evidence="6" id="KW-1185">Reference proteome</keyword>
<dbReference type="EMBL" id="FMZB01000001">
    <property type="protein sequence ID" value="SDC02238.1"/>
    <property type="molecule type" value="Genomic_DNA"/>
</dbReference>
<evidence type="ECO:0000313" key="6">
    <source>
        <dbReference type="Proteomes" id="UP000198666"/>
    </source>
</evidence>
<protein>
    <submittedName>
        <fullName evidence="5">Helix-turn-helix domain-containing protein</fullName>
    </submittedName>
</protein>
<gene>
    <name evidence="5" type="ORF">SAMN05421663_101175</name>
</gene>
<dbReference type="OrthoDB" id="182534at2"/>
<name>A0A1G6I728_9BACI</name>
<evidence type="ECO:0000256" key="2">
    <source>
        <dbReference type="ARBA" id="ARBA00023125"/>
    </source>
</evidence>
<evidence type="ECO:0000256" key="1">
    <source>
        <dbReference type="ARBA" id="ARBA00023015"/>
    </source>
</evidence>
<dbReference type="STRING" id="361279.SAMN05421663_101175"/>
<evidence type="ECO:0000256" key="3">
    <source>
        <dbReference type="ARBA" id="ARBA00023163"/>
    </source>
</evidence>
<sequence>MSTISKNAVLPEKRSSEDMKSNKQFLYPSYLLENQLMDAVQDGDLNGAISIIESLSTSERPKYAFQPLRSAKNQLISICTLYTRAILRGGASQEVASSLNMTYMLEIENCQTEQELTDLEYDMLVRFIEGLNKSRATQYSNIINEAIAYIQSHILEDLSLQAISSHCNVNPSYLSHLFKKEVGVSTVQFINQKKIEESKYFLLHTNQSIADLAKKFNFCNQSYFTAQFKFYTSMTPKQFRDARPS</sequence>
<dbReference type="GO" id="GO:0003700">
    <property type="term" value="F:DNA-binding transcription factor activity"/>
    <property type="evidence" value="ECO:0007669"/>
    <property type="project" value="InterPro"/>
</dbReference>
<keyword evidence="1" id="KW-0805">Transcription regulation</keyword>
<dbReference type="RefSeq" id="WP_093725050.1">
    <property type="nucleotide sequence ID" value="NZ_FMZB01000001.1"/>
</dbReference>
<evidence type="ECO:0000313" key="5">
    <source>
        <dbReference type="EMBL" id="SDC02238.1"/>
    </source>
</evidence>
<dbReference type="Pfam" id="PF12833">
    <property type="entry name" value="HTH_18"/>
    <property type="match status" value="1"/>
</dbReference>
<dbReference type="SMART" id="SM00342">
    <property type="entry name" value="HTH_ARAC"/>
    <property type="match status" value="1"/>
</dbReference>
<dbReference type="AlphaFoldDB" id="A0A1G6I728"/>
<dbReference type="GO" id="GO:0043565">
    <property type="term" value="F:sequence-specific DNA binding"/>
    <property type="evidence" value="ECO:0007669"/>
    <property type="project" value="InterPro"/>
</dbReference>